<dbReference type="Gene3D" id="2.60.120.10">
    <property type="entry name" value="Jelly Rolls"/>
    <property type="match status" value="1"/>
</dbReference>
<gene>
    <name evidence="2" type="ORF">GM920_00845</name>
</gene>
<evidence type="ECO:0000259" key="1">
    <source>
        <dbReference type="Pfam" id="PF00027"/>
    </source>
</evidence>
<name>A0ABR6EQD1_9SPHI</name>
<protein>
    <submittedName>
        <fullName evidence="2">Cyclic nucleotide-binding domain-containing protein</fullName>
    </submittedName>
</protein>
<dbReference type="SUPFAM" id="SSF51206">
    <property type="entry name" value="cAMP-binding domain-like"/>
    <property type="match status" value="1"/>
</dbReference>
<reference evidence="2 3" key="1">
    <citation type="submission" date="2019-11" db="EMBL/GenBank/DDBJ databases">
        <title>Description of Pedobacter sp. LMG 31462T.</title>
        <authorList>
            <person name="Carlier A."/>
            <person name="Qi S."/>
            <person name="Vandamme P."/>
        </authorList>
    </citation>
    <scope>NUCLEOTIDE SEQUENCE [LARGE SCALE GENOMIC DNA]</scope>
    <source>
        <strain evidence="2 3">LMG 31462</strain>
    </source>
</reference>
<dbReference type="EMBL" id="WNXC01000001">
    <property type="protein sequence ID" value="MBB2147445.1"/>
    <property type="molecule type" value="Genomic_DNA"/>
</dbReference>
<proteinExistence type="predicted"/>
<evidence type="ECO:0000313" key="3">
    <source>
        <dbReference type="Proteomes" id="UP000636110"/>
    </source>
</evidence>
<dbReference type="Pfam" id="PF00027">
    <property type="entry name" value="cNMP_binding"/>
    <property type="match status" value="1"/>
</dbReference>
<dbReference type="Proteomes" id="UP000636110">
    <property type="component" value="Unassembled WGS sequence"/>
</dbReference>
<accession>A0ABR6EQD1</accession>
<comment type="caution">
    <text evidence="2">The sequence shown here is derived from an EMBL/GenBank/DDBJ whole genome shotgun (WGS) entry which is preliminary data.</text>
</comment>
<dbReference type="InterPro" id="IPR000595">
    <property type="entry name" value="cNMP-bd_dom"/>
</dbReference>
<organism evidence="2 3">
    <name type="scientific">Pedobacter gandavensis</name>
    <dbReference type="NCBI Taxonomy" id="2679963"/>
    <lineage>
        <taxon>Bacteria</taxon>
        <taxon>Pseudomonadati</taxon>
        <taxon>Bacteroidota</taxon>
        <taxon>Sphingobacteriia</taxon>
        <taxon>Sphingobacteriales</taxon>
        <taxon>Sphingobacteriaceae</taxon>
        <taxon>Pedobacter</taxon>
    </lineage>
</organism>
<dbReference type="InterPro" id="IPR018490">
    <property type="entry name" value="cNMP-bd_dom_sf"/>
</dbReference>
<dbReference type="RefSeq" id="WP_182952723.1">
    <property type="nucleotide sequence ID" value="NZ_WNXC01000001.1"/>
</dbReference>
<keyword evidence="3" id="KW-1185">Reference proteome</keyword>
<dbReference type="InterPro" id="IPR014710">
    <property type="entry name" value="RmlC-like_jellyroll"/>
</dbReference>
<evidence type="ECO:0000313" key="2">
    <source>
        <dbReference type="EMBL" id="MBB2147445.1"/>
    </source>
</evidence>
<sequence>MKQLLKAHFGKIIPLSDEVFEYVFSHFTYRKFKKHQYLVQQDNKIENEFWVIKGLLKSFYIDESGREHILQFAMEDWWISDYHALVTNTPATLNIDCIEDCEVYMLSYENREKLCREIHEISNFFLKKTGSGYIALQQRIRLLLLKNPQERYDRLLKLNSSLLQRIPKTLLASYLGVSRESLSRFNH</sequence>
<dbReference type="CDD" id="cd00038">
    <property type="entry name" value="CAP_ED"/>
    <property type="match status" value="1"/>
</dbReference>
<feature type="domain" description="Cyclic nucleotide-binding" evidence="1">
    <location>
        <begin position="30"/>
        <end position="116"/>
    </location>
</feature>